<accession>A0A2S7WE38</accession>
<reference evidence="9 10" key="1">
    <citation type="submission" date="2016-12" db="EMBL/GenBank/DDBJ databases">
        <title>Trade-off between light-utilization and light-protection in marine flavobacteria.</title>
        <authorList>
            <person name="Kumagai Y."/>
            <person name="Yoshizawa S."/>
            <person name="Kogure K."/>
            <person name="Iwasaki W."/>
        </authorList>
    </citation>
    <scope>NUCLEOTIDE SEQUENCE [LARGE SCALE GENOMIC DNA]</scope>
    <source>
        <strain evidence="9 10">KCTC 22729</strain>
    </source>
</reference>
<dbReference type="OrthoDB" id="9807299at2"/>
<comment type="catalytic activity">
    <reaction evidence="1">
        <text>Hydrolysis of terminal, non-reducing alpha-D-galactose residues in alpha-D-galactosides, including galactose oligosaccharides, galactomannans and galactolipids.</text>
        <dbReference type="EC" id="3.2.1.22"/>
    </reaction>
</comment>
<comment type="catalytic activity">
    <reaction evidence="2">
        <text>Hydrolysis of terminal, non-reducing branched (1-&gt;3)-alpha-D-galactosidic residues, producing free D-galactose.</text>
        <dbReference type="EC" id="3.2.1.n1"/>
    </reaction>
</comment>
<dbReference type="InterPro" id="IPR011050">
    <property type="entry name" value="Pectin_lyase_fold/virulence"/>
</dbReference>
<dbReference type="SMART" id="SM00710">
    <property type="entry name" value="PbH1"/>
    <property type="match status" value="6"/>
</dbReference>
<evidence type="ECO:0000259" key="8">
    <source>
        <dbReference type="Pfam" id="PF23764"/>
    </source>
</evidence>
<feature type="domain" description="GLAA-B beta-barrel" evidence="8">
    <location>
        <begin position="363"/>
        <end position="427"/>
    </location>
</feature>
<dbReference type="InterPro" id="IPR057275">
    <property type="entry name" value="Beta-barrel_GLAA-B_I"/>
</dbReference>
<dbReference type="Gene3D" id="2.160.20.10">
    <property type="entry name" value="Single-stranded right-handed beta-helix, Pectin lyase-like"/>
    <property type="match status" value="3"/>
</dbReference>
<dbReference type="Pfam" id="PF23764">
    <property type="entry name" value="Beta-barrel_GLAA-B_II"/>
    <property type="match status" value="1"/>
</dbReference>
<dbReference type="EMBL" id="MSCL01000001">
    <property type="protein sequence ID" value="PQJ75676.1"/>
    <property type="molecule type" value="Genomic_DNA"/>
</dbReference>
<evidence type="ECO:0000256" key="2">
    <source>
        <dbReference type="ARBA" id="ARBA00001271"/>
    </source>
</evidence>
<dbReference type="AlphaFoldDB" id="A0A2S7WE38"/>
<evidence type="ECO:0000256" key="3">
    <source>
        <dbReference type="ARBA" id="ARBA00022729"/>
    </source>
</evidence>
<dbReference type="GO" id="GO:0004557">
    <property type="term" value="F:alpha-galactosidase activity"/>
    <property type="evidence" value="ECO:0007669"/>
    <property type="project" value="UniProtKB-EC"/>
</dbReference>
<comment type="caution">
    <text evidence="9">The sequence shown here is derived from an EMBL/GenBank/DDBJ whole genome shotgun (WGS) entry which is preliminary data.</text>
</comment>
<evidence type="ECO:0000313" key="10">
    <source>
        <dbReference type="Proteomes" id="UP000237608"/>
    </source>
</evidence>
<dbReference type="SUPFAM" id="SSF51126">
    <property type="entry name" value="Pectin lyase-like"/>
    <property type="match status" value="1"/>
</dbReference>
<keyword evidence="5" id="KW-0378">Hydrolase</keyword>
<evidence type="ECO:0000256" key="1">
    <source>
        <dbReference type="ARBA" id="ARBA00001255"/>
    </source>
</evidence>
<evidence type="ECO:0000256" key="4">
    <source>
        <dbReference type="ARBA" id="ARBA00022737"/>
    </source>
</evidence>
<dbReference type="Proteomes" id="UP000237608">
    <property type="component" value="Unassembled WGS sequence"/>
</dbReference>
<keyword evidence="6" id="KW-0326">Glycosidase</keyword>
<keyword evidence="10" id="KW-1185">Reference proteome</keyword>
<sequence length="636" mass="71887">MHFKILTKYFFALTFFTILSSHGQKVLNLKDFNIEGVKDVTPIVVEALEKCKKEGYSSLVFPKGTYHFYPTFAPERYCEITNNDNGLKRTSFPLIGFRDFVVDGNGADFIFHGKMIPFIIEESSNVTITNLSIDWEVPFALEGLVVANNPAKHTFDIEVKTPYMVENERLYLCLEREDSPYERKYGKRFATWEHYNIEVGQNIFWDSKTMAPLYNTQLYNIPEKGNKAVELKKGLIRISTKIKKLPPIGSVLVSKGEYLQNRTSPAFRVFKSKDLEFKNVNVHHAGAMGLIAERSENITLDGFNVVLKKGSGRMVTTTADATHFCNVKGTVIIKNCTFENMLDDATNIHGTYVRVNKIIDAYTLAVETFHPHQNGYLFGEEGDSVKVVSQKNLQYTTESLALKKVKRVNEKISYITFDKPITGKVDIYDGVENISWHAAAIIENNVVRNNRARSFLISTPRKVVVRNNHLSSQMANFRITGDLNLWNESGPNVDLLIENNVIENSVYGGAGVQAVFLIDPEYSDKKNIEGKFSKNITIRNNIIKTFDSSILVAISVDGLIFENNQIIQTDAYKPIFPNAENLHITNCNNVSIKGNTYKKLDGKEATVFIDEKSTNVKVDTKDAFSKNSSKKITSKK</sequence>
<dbReference type="Pfam" id="PF23763">
    <property type="entry name" value="Beta-barrel_GLAA-B_I"/>
    <property type="match status" value="1"/>
</dbReference>
<dbReference type="RefSeq" id="WP_105046826.1">
    <property type="nucleotide sequence ID" value="NZ_CP150662.1"/>
</dbReference>
<feature type="domain" description="GLAA-B beta-barrel" evidence="7">
    <location>
        <begin position="142"/>
        <end position="252"/>
    </location>
</feature>
<gene>
    <name evidence="9" type="ORF">BTO13_10760</name>
</gene>
<dbReference type="InterPro" id="IPR012334">
    <property type="entry name" value="Pectin_lyas_fold"/>
</dbReference>
<dbReference type="InterPro" id="IPR056441">
    <property type="entry name" value="Beta-barrel_GLAA-B_II"/>
</dbReference>
<keyword evidence="4" id="KW-0677">Repeat</keyword>
<evidence type="ECO:0000256" key="5">
    <source>
        <dbReference type="ARBA" id="ARBA00022801"/>
    </source>
</evidence>
<name>A0A2S7WE38_9FLAO</name>
<evidence type="ECO:0008006" key="11">
    <source>
        <dbReference type="Google" id="ProtNLM"/>
    </source>
</evidence>
<evidence type="ECO:0000259" key="7">
    <source>
        <dbReference type="Pfam" id="PF23763"/>
    </source>
</evidence>
<keyword evidence="3" id="KW-0732">Signal</keyword>
<evidence type="ECO:0000313" key="9">
    <source>
        <dbReference type="EMBL" id="PQJ75676.1"/>
    </source>
</evidence>
<protein>
    <recommendedName>
        <fullName evidence="11">Right handed beta helix domain-containing protein</fullName>
    </recommendedName>
</protein>
<dbReference type="InterPro" id="IPR006626">
    <property type="entry name" value="PbH1"/>
</dbReference>
<proteinExistence type="predicted"/>
<organism evidence="9 10">
    <name type="scientific">Polaribacter gangjinensis</name>
    <dbReference type="NCBI Taxonomy" id="574710"/>
    <lineage>
        <taxon>Bacteria</taxon>
        <taxon>Pseudomonadati</taxon>
        <taxon>Bacteroidota</taxon>
        <taxon>Flavobacteriia</taxon>
        <taxon>Flavobacteriales</taxon>
        <taxon>Flavobacteriaceae</taxon>
    </lineage>
</organism>
<evidence type="ECO:0000256" key="6">
    <source>
        <dbReference type="ARBA" id="ARBA00023295"/>
    </source>
</evidence>